<comment type="caution">
    <text evidence="2">The sequence shown here is derived from an EMBL/GenBank/DDBJ whole genome shotgun (WGS) entry which is preliminary data.</text>
</comment>
<reference evidence="2" key="1">
    <citation type="submission" date="2018-11" db="EMBL/GenBank/DDBJ databases">
        <authorList>
            <person name="Alioto T."/>
            <person name="Alioto T."/>
        </authorList>
    </citation>
    <scope>NUCLEOTIDE SEQUENCE</scope>
</reference>
<keyword evidence="1" id="KW-0732">Signal</keyword>
<keyword evidence="3" id="KW-1185">Reference proteome</keyword>
<evidence type="ECO:0000256" key="1">
    <source>
        <dbReference type="SAM" id="SignalP"/>
    </source>
</evidence>
<dbReference type="AlphaFoldDB" id="A0A8B6C3Q4"/>
<evidence type="ECO:0000313" key="2">
    <source>
        <dbReference type="EMBL" id="VDH99121.1"/>
    </source>
</evidence>
<evidence type="ECO:0000313" key="3">
    <source>
        <dbReference type="Proteomes" id="UP000596742"/>
    </source>
</evidence>
<proteinExistence type="predicted"/>
<feature type="chain" id="PRO_5032574281" evidence="1">
    <location>
        <begin position="20"/>
        <end position="49"/>
    </location>
</feature>
<dbReference type="EMBL" id="UYJE01001100">
    <property type="protein sequence ID" value="VDH99121.1"/>
    <property type="molecule type" value="Genomic_DNA"/>
</dbReference>
<sequence length="49" mass="5260">MKNTLVYLLLVCTVHFAYTKCPAPYSGEHGPCGQTCGLSSHCSSGLWTP</sequence>
<name>A0A8B6C3Q4_MYTGA</name>
<gene>
    <name evidence="2" type="ORF">MGAL_10B079478</name>
</gene>
<protein>
    <submittedName>
        <fullName evidence="2">Uncharacterized protein</fullName>
    </submittedName>
</protein>
<organism evidence="2 3">
    <name type="scientific">Mytilus galloprovincialis</name>
    <name type="common">Mediterranean mussel</name>
    <dbReference type="NCBI Taxonomy" id="29158"/>
    <lineage>
        <taxon>Eukaryota</taxon>
        <taxon>Metazoa</taxon>
        <taxon>Spiralia</taxon>
        <taxon>Lophotrochozoa</taxon>
        <taxon>Mollusca</taxon>
        <taxon>Bivalvia</taxon>
        <taxon>Autobranchia</taxon>
        <taxon>Pteriomorphia</taxon>
        <taxon>Mytilida</taxon>
        <taxon>Mytiloidea</taxon>
        <taxon>Mytilidae</taxon>
        <taxon>Mytilinae</taxon>
        <taxon>Mytilus</taxon>
    </lineage>
</organism>
<feature type="signal peptide" evidence="1">
    <location>
        <begin position="1"/>
        <end position="19"/>
    </location>
</feature>
<accession>A0A8B6C3Q4</accession>
<dbReference type="Proteomes" id="UP000596742">
    <property type="component" value="Unassembled WGS sequence"/>
</dbReference>